<evidence type="ECO:0000313" key="1">
    <source>
        <dbReference type="EMBL" id="OEH83353.1"/>
    </source>
</evidence>
<keyword evidence="1" id="KW-0418">Kinase</keyword>
<organism evidence="1 2">
    <name type="scientific">Enterococcus rivorum</name>
    <dbReference type="NCBI Taxonomy" id="762845"/>
    <lineage>
        <taxon>Bacteria</taxon>
        <taxon>Bacillati</taxon>
        <taxon>Bacillota</taxon>
        <taxon>Bacilli</taxon>
        <taxon>Lactobacillales</taxon>
        <taxon>Enterococcaceae</taxon>
        <taxon>Enterococcus</taxon>
    </lineage>
</organism>
<name>A0A1E5KZU8_9ENTE</name>
<dbReference type="OrthoDB" id="2156137at2"/>
<proteinExistence type="predicted"/>
<keyword evidence="1" id="KW-0808">Transferase</keyword>
<dbReference type="SUPFAM" id="SSF52833">
    <property type="entry name" value="Thioredoxin-like"/>
    <property type="match status" value="1"/>
</dbReference>
<accession>A0A1E5KZU8</accession>
<dbReference type="GO" id="GO:0016301">
    <property type="term" value="F:kinase activity"/>
    <property type="evidence" value="ECO:0007669"/>
    <property type="project" value="UniProtKB-KW"/>
</dbReference>
<evidence type="ECO:0000313" key="2">
    <source>
        <dbReference type="Proteomes" id="UP000095256"/>
    </source>
</evidence>
<gene>
    <name evidence="1" type="ORF">BCR26_09845</name>
</gene>
<dbReference type="InterPro" id="IPR036249">
    <property type="entry name" value="Thioredoxin-like_sf"/>
</dbReference>
<dbReference type="STRING" id="762845.BCR26_09845"/>
<keyword evidence="2" id="KW-1185">Reference proteome</keyword>
<dbReference type="Proteomes" id="UP000095256">
    <property type="component" value="Unassembled WGS sequence"/>
</dbReference>
<dbReference type="Gene3D" id="3.40.30.10">
    <property type="entry name" value="Glutaredoxin"/>
    <property type="match status" value="1"/>
</dbReference>
<protein>
    <submittedName>
        <fullName evidence="1">GTP pyrophosphokinase</fullName>
    </submittedName>
</protein>
<dbReference type="AlphaFoldDB" id="A0A1E5KZU8"/>
<dbReference type="Pfam" id="PF13743">
    <property type="entry name" value="Thioredoxin_5"/>
    <property type="match status" value="1"/>
</dbReference>
<comment type="caution">
    <text evidence="1">The sequence shown here is derived from an EMBL/GenBank/DDBJ whole genome shotgun (WGS) entry which is preliminary data.</text>
</comment>
<dbReference type="RefSeq" id="WP_069697648.1">
    <property type="nucleotide sequence ID" value="NZ_JAGGMA010000017.1"/>
</dbReference>
<sequence>MIEIYLFVNPLGGVCLDIEKDILHLVETENKKIQFRFIPLLNMRTINHLLSLFNVPSNDIQKRNELFETIYSAALDYKAAQLQGKKKGRQLLIGLQNAVAKNKIPYSPELSERLFVEAGGDLEMYRIDRQSDFVKESFQTDQQIAGEMGIEKHPSAVVYNYACERDYGVLVEDCDSMEEIKQLCETTDEMLQNFHNNLELKHKSEQIVPRAHLHLL</sequence>
<dbReference type="EMBL" id="MIEK01000008">
    <property type="protein sequence ID" value="OEH83353.1"/>
    <property type="molecule type" value="Genomic_DNA"/>
</dbReference>
<reference evidence="1 2" key="1">
    <citation type="submission" date="2016-09" db="EMBL/GenBank/DDBJ databases">
        <authorList>
            <person name="Capua I."/>
            <person name="De Benedictis P."/>
            <person name="Joannis T."/>
            <person name="Lombin L.H."/>
            <person name="Cattoli G."/>
        </authorList>
    </citation>
    <scope>NUCLEOTIDE SEQUENCE [LARGE SCALE GENOMIC DNA]</scope>
    <source>
        <strain evidence="1 2">LMG 25899</strain>
    </source>
</reference>